<dbReference type="OrthoDB" id="5428737at2759"/>
<organism evidence="4 5">
    <name type="scientific">Rhodotorula diobovata</name>
    <dbReference type="NCBI Taxonomy" id="5288"/>
    <lineage>
        <taxon>Eukaryota</taxon>
        <taxon>Fungi</taxon>
        <taxon>Dikarya</taxon>
        <taxon>Basidiomycota</taxon>
        <taxon>Pucciniomycotina</taxon>
        <taxon>Microbotryomycetes</taxon>
        <taxon>Sporidiobolales</taxon>
        <taxon>Sporidiobolaceae</taxon>
        <taxon>Rhodotorula</taxon>
    </lineage>
</organism>
<evidence type="ECO:0000256" key="2">
    <source>
        <dbReference type="SAM" id="Phobius"/>
    </source>
</evidence>
<keyword evidence="2" id="KW-0812">Transmembrane</keyword>
<feature type="transmembrane region" description="Helical" evidence="2">
    <location>
        <begin position="149"/>
        <end position="171"/>
    </location>
</feature>
<dbReference type="Proteomes" id="UP000311382">
    <property type="component" value="Unassembled WGS sequence"/>
</dbReference>
<dbReference type="EMBL" id="SOZI01000054">
    <property type="protein sequence ID" value="TNY20933.1"/>
    <property type="molecule type" value="Genomic_DNA"/>
</dbReference>
<feature type="transmembrane region" description="Helical" evidence="2">
    <location>
        <begin position="101"/>
        <end position="119"/>
    </location>
</feature>
<feature type="region of interest" description="Disordered" evidence="1">
    <location>
        <begin position="314"/>
        <end position="336"/>
    </location>
</feature>
<proteinExistence type="predicted"/>
<evidence type="ECO:0000313" key="5">
    <source>
        <dbReference type="Proteomes" id="UP000311382"/>
    </source>
</evidence>
<evidence type="ECO:0000259" key="3">
    <source>
        <dbReference type="Pfam" id="PF08508"/>
    </source>
</evidence>
<dbReference type="GO" id="GO:0005783">
    <property type="term" value="C:endoplasmic reticulum"/>
    <property type="evidence" value="ECO:0007669"/>
    <property type="project" value="TreeGrafter"/>
</dbReference>
<feature type="compositionally biased region" description="Basic residues" evidence="1">
    <location>
        <begin position="217"/>
        <end position="228"/>
    </location>
</feature>
<feature type="compositionally biased region" description="Basic and acidic residues" evidence="1">
    <location>
        <begin position="314"/>
        <end position="328"/>
    </location>
</feature>
<keyword evidence="2" id="KW-0472">Membrane</keyword>
<dbReference type="InterPro" id="IPR038967">
    <property type="entry name" value="Dsc4-like"/>
</dbReference>
<dbReference type="InterPro" id="IPR013715">
    <property type="entry name" value="DUF1746"/>
</dbReference>
<feature type="transmembrane region" description="Helical" evidence="2">
    <location>
        <begin position="73"/>
        <end position="89"/>
    </location>
</feature>
<evidence type="ECO:0000313" key="4">
    <source>
        <dbReference type="EMBL" id="TNY20933.1"/>
    </source>
</evidence>
<sequence>MAASSHVIAPDSRCSTAAPPILPTVAPPTSRSVPSTLDVLSPLHAVQLLHLIVSLSFTCHALAVLSYLVSPSHVVVLVLRVVLLVQFGNPRRTHPTRSLRFFVALWAVQALGITALHAVTGSTGTKGPRGHAQGGLVLDFVGQAATPSLLHLLVIDVLLAFFQLATLLVAFGATVPNDLDASTGGGGEGARDYSALLGVVGHHDEEDAREEDAAGRSPRRRARARKRRGYESVPLGVEEEEEDDDERSDLDALDAEADALGLGFFKPPSASSSRASASAATDPSAQYVRLPLIADVRLQAAWTEVRKSARQVGAEREEAGVRGLEEGRGGGGGTGV</sequence>
<dbReference type="GO" id="GO:0032933">
    <property type="term" value="P:SREBP signaling pathway"/>
    <property type="evidence" value="ECO:0007669"/>
    <property type="project" value="InterPro"/>
</dbReference>
<dbReference type="Pfam" id="PF08508">
    <property type="entry name" value="DUF1746"/>
    <property type="match status" value="1"/>
</dbReference>
<feature type="domain" description="DUF1746" evidence="3">
    <location>
        <begin position="54"/>
        <end position="164"/>
    </location>
</feature>
<reference evidence="4 5" key="1">
    <citation type="submission" date="2019-03" db="EMBL/GenBank/DDBJ databases">
        <title>Rhodosporidium diobovatum UCD-FST 08-225 genome sequencing, assembly, and annotation.</title>
        <authorList>
            <person name="Fakankun I.U."/>
            <person name="Fristensky B."/>
            <person name="Levin D.B."/>
        </authorList>
    </citation>
    <scope>NUCLEOTIDE SEQUENCE [LARGE SCALE GENOMIC DNA]</scope>
    <source>
        <strain evidence="4 5">UCD-FST 08-225</strain>
    </source>
</reference>
<dbReference type="AlphaFoldDB" id="A0A5C5FVN8"/>
<keyword evidence="2" id="KW-1133">Transmembrane helix</keyword>
<dbReference type="GO" id="GO:0044695">
    <property type="term" value="C:Dsc E3 ubiquitin ligase complex"/>
    <property type="evidence" value="ECO:0007669"/>
    <property type="project" value="InterPro"/>
</dbReference>
<dbReference type="PANTHER" id="PTHR39405">
    <property type="entry name" value="DSC E3 UBIQUITIN LIGASE COMPLEX SUBUNIT 4"/>
    <property type="match status" value="1"/>
</dbReference>
<evidence type="ECO:0000256" key="1">
    <source>
        <dbReference type="SAM" id="MobiDB-lite"/>
    </source>
</evidence>
<feature type="region of interest" description="Disordered" evidence="1">
    <location>
        <begin position="203"/>
        <end position="249"/>
    </location>
</feature>
<dbReference type="PANTHER" id="PTHR39405:SF1">
    <property type="entry name" value="DSC E3 UBIQUITIN LIGASE COMPLEX SUBUNIT 4"/>
    <property type="match status" value="1"/>
</dbReference>
<accession>A0A5C5FVN8</accession>
<dbReference type="STRING" id="5288.A0A5C5FVN8"/>
<feature type="compositionally biased region" description="Basic and acidic residues" evidence="1">
    <location>
        <begin position="203"/>
        <end position="214"/>
    </location>
</feature>
<feature type="compositionally biased region" description="Acidic residues" evidence="1">
    <location>
        <begin position="237"/>
        <end position="249"/>
    </location>
</feature>
<name>A0A5C5FVN8_9BASI</name>
<comment type="caution">
    <text evidence="4">The sequence shown here is derived from an EMBL/GenBank/DDBJ whole genome shotgun (WGS) entry which is preliminary data.</text>
</comment>
<keyword evidence="5" id="KW-1185">Reference proteome</keyword>
<protein>
    <recommendedName>
        <fullName evidence="3">DUF1746 domain-containing protein</fullName>
    </recommendedName>
</protein>
<gene>
    <name evidence="4" type="ORF">DMC30DRAFT_416500</name>
</gene>